<dbReference type="InterPro" id="IPR008979">
    <property type="entry name" value="Galactose-bd-like_sf"/>
</dbReference>
<dbReference type="SUPFAM" id="SSF49785">
    <property type="entry name" value="Galactose-binding domain-like"/>
    <property type="match status" value="1"/>
</dbReference>
<sequence length="653" mass="74750">MNKINTGFTILASSQTSLQLTEDFSSQIEWFPWWQISFDEQICIAGVSLEGFLEGADQPPLITILLSDDGENWLPVWTQPFHEIDFQKNISGVFKQTYSARHIRVRYDGYGSLSFRDINIKTLVCLGNENKVGELLFNYEKSALEAKVVISTLFNESEDYLRQYIDNFLAYSPDNVSLIINFPTDRLIPDYAKKISSRIHLFNGNIHREKWGHTLLLGHLEAFREAQIVFPNFNYFSTMASNGLMVRKMNIAAILEQLSLGCRVPVACERAYERDLDVDVLEPTFHGTWMWHHFRNTTGLGEFLSEKLEIEQVSATQIEGLFARREDWNQLHVRKDKIRELGSLLSFENFMAIEEILPTAIFDQFGTGQYTHICKVHWLGTRLVTISDLLEMVPNLPDHVCALKWFERSRTALPTLAVTTPWGRSLLELGQNQQYDIEQFQRVTFAKKLLSKACNEERFGALTNRWWANDEQGEVGFNWSIENLPCSRQIVPCEIPNCIPARIFPAYFFMEDTGLRVSISLTIRESSDGENILRMACTALTDKGVLVSGVRLQGYLYLSGLQGDTVFCLTLQDGKCSPADVLARIVFHNENDYEVDYPDRIEHFVRGEKRYFARTALGKDGQVWIGLPVYCNSTIEVGLSIGPNFCSHRILEI</sequence>
<name>A0A506USL4_9PROT</name>
<dbReference type="RefSeq" id="WP_165600427.1">
    <property type="nucleotide sequence ID" value="NZ_SORZ01000001.1"/>
</dbReference>
<organism evidence="1 2">
    <name type="scientific">Oecophyllibacter saccharovorans</name>
    <dbReference type="NCBI Taxonomy" id="2558360"/>
    <lineage>
        <taxon>Bacteria</taxon>
        <taxon>Pseudomonadati</taxon>
        <taxon>Pseudomonadota</taxon>
        <taxon>Alphaproteobacteria</taxon>
        <taxon>Acetobacterales</taxon>
        <taxon>Acetobacteraceae</taxon>
        <taxon>Oecophyllibacter</taxon>
    </lineage>
</organism>
<gene>
    <name evidence="1" type="ORF">E3202_04085</name>
</gene>
<evidence type="ECO:0000313" key="1">
    <source>
        <dbReference type="EMBL" id="TPW36083.1"/>
    </source>
</evidence>
<reference evidence="1 2" key="1">
    <citation type="submission" date="2019-03" db="EMBL/GenBank/DDBJ databases">
        <title>The complete genome sequence of Neokomagataea sp. Jb2 NBRC113641.</title>
        <authorList>
            <person name="Chua K.-O."/>
            <person name="Chan K.-G."/>
            <person name="See-Too W.-S."/>
        </authorList>
    </citation>
    <scope>NUCLEOTIDE SEQUENCE [LARGE SCALE GENOMIC DNA]</scope>
    <source>
        <strain evidence="1 2">Jb2</strain>
    </source>
</reference>
<dbReference type="EMBL" id="SORZ01000001">
    <property type="protein sequence ID" value="TPW36083.1"/>
    <property type="molecule type" value="Genomic_DNA"/>
</dbReference>
<accession>A0A506USL4</accession>
<evidence type="ECO:0008006" key="3">
    <source>
        <dbReference type="Google" id="ProtNLM"/>
    </source>
</evidence>
<evidence type="ECO:0000313" key="2">
    <source>
        <dbReference type="Proteomes" id="UP000315037"/>
    </source>
</evidence>
<comment type="caution">
    <text evidence="1">The sequence shown here is derived from an EMBL/GenBank/DDBJ whole genome shotgun (WGS) entry which is preliminary data.</text>
</comment>
<dbReference type="AlphaFoldDB" id="A0A506USL4"/>
<protein>
    <recommendedName>
        <fullName evidence="3">Discoidin domain-containing protein</fullName>
    </recommendedName>
</protein>
<dbReference type="Proteomes" id="UP000315037">
    <property type="component" value="Unassembled WGS sequence"/>
</dbReference>
<keyword evidence="2" id="KW-1185">Reference proteome</keyword>
<proteinExistence type="predicted"/>